<dbReference type="PANTHER" id="PTHR44520:SF2">
    <property type="entry name" value="RESPONSE REGULATOR RCP1"/>
    <property type="match status" value="1"/>
</dbReference>
<dbReference type="PANTHER" id="PTHR44520">
    <property type="entry name" value="RESPONSE REGULATOR RCP1-RELATED"/>
    <property type="match status" value="1"/>
</dbReference>
<accession>A0A1M6IZ15</accession>
<dbReference type="InterPro" id="IPR052893">
    <property type="entry name" value="TCS_response_regulator"/>
</dbReference>
<sequence length="140" mass="16379">MNNIINASLLIDDDRATTFFNRYLLLKHGAFKNVKTLQGGMEALDYLKNLDQKLNIKPDLIFLDINMPFMSGWDFLREFARLGNEIKENIKIIMLSTSSDPRDLERAGENKYVNDFINKPLTQFDINRMLQKHFSYRIAT</sequence>
<dbReference type="RefSeq" id="WP_073319154.1">
    <property type="nucleotide sequence ID" value="NZ_FQYP01000008.1"/>
</dbReference>
<evidence type="ECO:0000313" key="3">
    <source>
        <dbReference type="EMBL" id="SHJ39640.1"/>
    </source>
</evidence>
<feature type="modified residue" description="4-aspartylphosphate" evidence="1">
    <location>
        <position position="64"/>
    </location>
</feature>
<dbReference type="InterPro" id="IPR001789">
    <property type="entry name" value="Sig_transdc_resp-reg_receiver"/>
</dbReference>
<dbReference type="SMART" id="SM00448">
    <property type="entry name" value="REC"/>
    <property type="match status" value="1"/>
</dbReference>
<dbReference type="EMBL" id="FQYP01000008">
    <property type="protein sequence ID" value="SHJ39640.1"/>
    <property type="molecule type" value="Genomic_DNA"/>
</dbReference>
<dbReference type="PROSITE" id="PS50110">
    <property type="entry name" value="RESPONSE_REGULATORY"/>
    <property type="match status" value="1"/>
</dbReference>
<dbReference type="AlphaFoldDB" id="A0A1M6IZ15"/>
<dbReference type="GO" id="GO:0000160">
    <property type="term" value="P:phosphorelay signal transduction system"/>
    <property type="evidence" value="ECO:0007669"/>
    <property type="project" value="InterPro"/>
</dbReference>
<proteinExistence type="predicted"/>
<dbReference type="Proteomes" id="UP000184432">
    <property type="component" value="Unassembled WGS sequence"/>
</dbReference>
<name>A0A1M6IZ15_9FLAO</name>
<dbReference type="InterPro" id="IPR011006">
    <property type="entry name" value="CheY-like_superfamily"/>
</dbReference>
<evidence type="ECO:0000256" key="1">
    <source>
        <dbReference type="PROSITE-ProRule" id="PRU00169"/>
    </source>
</evidence>
<protein>
    <submittedName>
        <fullName evidence="3">CheY chemotaxis protein or a CheY-like REC (Receiver) domain</fullName>
    </submittedName>
</protein>
<dbReference type="SUPFAM" id="SSF52172">
    <property type="entry name" value="CheY-like"/>
    <property type="match status" value="1"/>
</dbReference>
<feature type="domain" description="Response regulatory" evidence="2">
    <location>
        <begin position="7"/>
        <end position="134"/>
    </location>
</feature>
<evidence type="ECO:0000313" key="4">
    <source>
        <dbReference type="Proteomes" id="UP000184432"/>
    </source>
</evidence>
<reference evidence="4" key="1">
    <citation type="submission" date="2016-11" db="EMBL/GenBank/DDBJ databases">
        <authorList>
            <person name="Varghese N."/>
            <person name="Submissions S."/>
        </authorList>
    </citation>
    <scope>NUCLEOTIDE SEQUENCE [LARGE SCALE GENOMIC DNA]</scope>
    <source>
        <strain evidence="4">DSM 22623</strain>
    </source>
</reference>
<evidence type="ECO:0000259" key="2">
    <source>
        <dbReference type="PROSITE" id="PS50110"/>
    </source>
</evidence>
<gene>
    <name evidence="3" type="ORF">SAMN04488508_108147</name>
</gene>
<keyword evidence="1" id="KW-0597">Phosphoprotein</keyword>
<dbReference type="STRING" id="570521.SAMN04488508_108147"/>
<dbReference type="Pfam" id="PF00072">
    <property type="entry name" value="Response_reg"/>
    <property type="match status" value="1"/>
</dbReference>
<keyword evidence="4" id="KW-1185">Reference proteome</keyword>
<organism evidence="3 4">
    <name type="scientific">Aquimarina spongiae</name>
    <dbReference type="NCBI Taxonomy" id="570521"/>
    <lineage>
        <taxon>Bacteria</taxon>
        <taxon>Pseudomonadati</taxon>
        <taxon>Bacteroidota</taxon>
        <taxon>Flavobacteriia</taxon>
        <taxon>Flavobacteriales</taxon>
        <taxon>Flavobacteriaceae</taxon>
        <taxon>Aquimarina</taxon>
    </lineage>
</organism>
<dbReference type="Gene3D" id="3.40.50.2300">
    <property type="match status" value="1"/>
</dbReference>